<evidence type="ECO:0000256" key="5">
    <source>
        <dbReference type="PROSITE-ProRule" id="PRU01263"/>
    </source>
</evidence>
<dbReference type="PANTHER" id="PTHR23235">
    <property type="entry name" value="KRUEPPEL-LIKE TRANSCRIPTION FACTOR"/>
    <property type="match status" value="1"/>
</dbReference>
<evidence type="ECO:0000256" key="4">
    <source>
        <dbReference type="PROSITE-ProRule" id="PRU00042"/>
    </source>
</evidence>
<dbReference type="Proteomes" id="UP000837857">
    <property type="component" value="Chromosome 14"/>
</dbReference>
<feature type="domain" description="C2H2-type" evidence="6">
    <location>
        <begin position="93"/>
        <end position="120"/>
    </location>
</feature>
<dbReference type="PROSITE" id="PS00028">
    <property type="entry name" value="ZINC_FINGER_C2H2_1"/>
    <property type="match status" value="2"/>
</dbReference>
<evidence type="ECO:0000313" key="8">
    <source>
        <dbReference type="EMBL" id="CAH2042129.1"/>
    </source>
</evidence>
<dbReference type="SMART" id="SM00355">
    <property type="entry name" value="ZnF_C2H2"/>
    <property type="match status" value="3"/>
</dbReference>
<reference evidence="8" key="1">
    <citation type="submission" date="2022-03" db="EMBL/GenBank/DDBJ databases">
        <authorList>
            <person name="Martin H S."/>
        </authorList>
    </citation>
    <scope>NUCLEOTIDE SEQUENCE</scope>
</reference>
<dbReference type="Pfam" id="PF07776">
    <property type="entry name" value="zf-AD"/>
    <property type="match status" value="1"/>
</dbReference>
<keyword evidence="9" id="KW-1185">Reference proteome</keyword>
<organism evidence="8 9">
    <name type="scientific">Iphiclides podalirius</name>
    <name type="common">scarce swallowtail</name>
    <dbReference type="NCBI Taxonomy" id="110791"/>
    <lineage>
        <taxon>Eukaryota</taxon>
        <taxon>Metazoa</taxon>
        <taxon>Ecdysozoa</taxon>
        <taxon>Arthropoda</taxon>
        <taxon>Hexapoda</taxon>
        <taxon>Insecta</taxon>
        <taxon>Pterygota</taxon>
        <taxon>Neoptera</taxon>
        <taxon>Endopterygota</taxon>
        <taxon>Lepidoptera</taxon>
        <taxon>Glossata</taxon>
        <taxon>Ditrysia</taxon>
        <taxon>Papilionoidea</taxon>
        <taxon>Papilionidae</taxon>
        <taxon>Papilioninae</taxon>
        <taxon>Iphiclides</taxon>
    </lineage>
</organism>
<dbReference type="Gene3D" id="3.30.160.60">
    <property type="entry name" value="Classic Zinc Finger"/>
    <property type="match status" value="4"/>
</dbReference>
<gene>
    <name evidence="8" type="ORF">IPOD504_LOCUS3597</name>
</gene>
<dbReference type="EMBL" id="OW152826">
    <property type="protein sequence ID" value="CAH2042129.1"/>
    <property type="molecule type" value="Genomic_DNA"/>
</dbReference>
<dbReference type="InterPro" id="IPR012934">
    <property type="entry name" value="Znf_AD"/>
</dbReference>
<evidence type="ECO:0000256" key="3">
    <source>
        <dbReference type="ARBA" id="ARBA00022833"/>
    </source>
</evidence>
<keyword evidence="1" id="KW-0479">Metal-binding</keyword>
<name>A0ABN8HZT6_9NEOP</name>
<evidence type="ECO:0000313" key="9">
    <source>
        <dbReference type="Proteomes" id="UP000837857"/>
    </source>
</evidence>
<evidence type="ECO:0000259" key="7">
    <source>
        <dbReference type="PROSITE" id="PS51915"/>
    </source>
</evidence>
<comment type="caution">
    <text evidence="5">Lacks conserved residue(s) required for the propagation of feature annotation.</text>
</comment>
<evidence type="ECO:0000256" key="2">
    <source>
        <dbReference type="ARBA" id="ARBA00022771"/>
    </source>
</evidence>
<evidence type="ECO:0000259" key="6">
    <source>
        <dbReference type="PROSITE" id="PS50157"/>
    </source>
</evidence>
<feature type="domain" description="C2H2-type" evidence="6">
    <location>
        <begin position="121"/>
        <end position="149"/>
    </location>
</feature>
<accession>A0ABN8HZT6</accession>
<dbReference type="Pfam" id="PF00096">
    <property type="entry name" value="zf-C2H2"/>
    <property type="match status" value="2"/>
</dbReference>
<proteinExistence type="predicted"/>
<sequence>MSLANISIFPGDGLPSTICLICTNRLENCIDFVEQCERSDLHLRSKCIETNLKVHLRIHTGEKPFRCMVCGEAFAHSAGLAVHKRKHTGQKPYQCILCPRSFRTAGHLQYHVRKHTGAKNFECHTCGRAFITRSDLKQHLAQQPTTLMPPVNEPVDRENIPIDWFVAG</sequence>
<dbReference type="PROSITE" id="PS51915">
    <property type="entry name" value="ZAD"/>
    <property type="match status" value="1"/>
</dbReference>
<dbReference type="PANTHER" id="PTHR23235:SF120">
    <property type="entry name" value="KRUPPEL-LIKE FACTOR 15"/>
    <property type="match status" value="1"/>
</dbReference>
<dbReference type="PROSITE" id="PS50157">
    <property type="entry name" value="ZINC_FINGER_C2H2_2"/>
    <property type="match status" value="3"/>
</dbReference>
<feature type="non-terminal residue" evidence="8">
    <location>
        <position position="168"/>
    </location>
</feature>
<dbReference type="SUPFAM" id="SSF57716">
    <property type="entry name" value="Glucocorticoid receptor-like (DNA-binding domain)"/>
    <property type="match status" value="1"/>
</dbReference>
<dbReference type="InterPro" id="IPR036236">
    <property type="entry name" value="Znf_C2H2_sf"/>
</dbReference>
<dbReference type="SUPFAM" id="SSF57667">
    <property type="entry name" value="beta-beta-alpha zinc fingers"/>
    <property type="match status" value="2"/>
</dbReference>
<protein>
    <submittedName>
        <fullName evidence="8">Uncharacterized protein</fullName>
    </submittedName>
</protein>
<keyword evidence="3" id="KW-0862">Zinc</keyword>
<feature type="domain" description="ZAD" evidence="7">
    <location>
        <begin position="1"/>
        <end position="46"/>
    </location>
</feature>
<keyword evidence="2 4" id="KW-0863">Zinc-finger</keyword>
<dbReference type="InterPro" id="IPR013087">
    <property type="entry name" value="Znf_C2H2_type"/>
</dbReference>
<dbReference type="Pfam" id="PF13894">
    <property type="entry name" value="zf-C2H2_4"/>
    <property type="match status" value="1"/>
</dbReference>
<feature type="domain" description="C2H2-type" evidence="6">
    <location>
        <begin position="65"/>
        <end position="92"/>
    </location>
</feature>
<evidence type="ECO:0000256" key="1">
    <source>
        <dbReference type="ARBA" id="ARBA00022723"/>
    </source>
</evidence>